<protein>
    <submittedName>
        <fullName evidence="8">Permease of the drug/metabolite transporter (DMT) superfamily</fullName>
    </submittedName>
</protein>
<dbReference type="InterPro" id="IPR000620">
    <property type="entry name" value="EamA_dom"/>
</dbReference>
<comment type="similarity">
    <text evidence="2">Belongs to the EamA transporter family.</text>
</comment>
<dbReference type="RefSeq" id="WP_089274512.1">
    <property type="nucleotide sequence ID" value="NZ_FZOC01000004.1"/>
</dbReference>
<gene>
    <name evidence="8" type="ORF">SAMN04488503_2310</name>
</gene>
<feature type="domain" description="EamA" evidence="7">
    <location>
        <begin position="11"/>
        <end position="141"/>
    </location>
</feature>
<feature type="transmembrane region" description="Helical" evidence="6">
    <location>
        <begin position="99"/>
        <end position="118"/>
    </location>
</feature>
<accession>A0A239AYK1</accession>
<keyword evidence="5 6" id="KW-0472">Membrane</keyword>
<dbReference type="OrthoDB" id="5416392at2"/>
<reference evidence="8 9" key="1">
    <citation type="submission" date="2017-06" db="EMBL/GenBank/DDBJ databases">
        <authorList>
            <person name="Kim H.J."/>
            <person name="Triplett B.A."/>
        </authorList>
    </citation>
    <scope>NUCLEOTIDE SEQUENCE [LARGE SCALE GENOMIC DNA]</scope>
    <source>
        <strain evidence="8 9">DSM 13116</strain>
    </source>
</reference>
<evidence type="ECO:0000256" key="6">
    <source>
        <dbReference type="SAM" id="Phobius"/>
    </source>
</evidence>
<dbReference type="Pfam" id="PF00892">
    <property type="entry name" value="EamA"/>
    <property type="match status" value="2"/>
</dbReference>
<sequence>MDTPRLSLAPYLCLAGAVLLWGTSFTAMKYALMGFAPMVVVFLRMALASLLLLPAWGHVPKAGRRPGDLKWLALMCLLQPCLYFLLEGFAMSLTTSAQAGMISSLVPLLVAAGAYAFLGEPLGPRMVLGVCLSLGGVVWLSLCGAAEQAAPNPPLGNLLELFAMCCASGYMVVIKHLSRRYDSWHLTELQVFAGAVFFLPTALATDTRWLADPAGALAVVPLEAWLGVAYLGGVVTLGAFGMYHRAVVSLPSAQAAASINLVPLVAVLAGWAMLGERLALGQVLACGLILCGVLLGQTRGGRRAQDASPTGAPTADA</sequence>
<feature type="transmembrane region" description="Helical" evidence="6">
    <location>
        <begin position="12"/>
        <end position="32"/>
    </location>
</feature>
<keyword evidence="4 6" id="KW-1133">Transmembrane helix</keyword>
<feature type="transmembrane region" description="Helical" evidence="6">
    <location>
        <begin position="154"/>
        <end position="174"/>
    </location>
</feature>
<dbReference type="InterPro" id="IPR050638">
    <property type="entry name" value="AA-Vitamin_Transporters"/>
</dbReference>
<dbReference type="EMBL" id="FZOC01000004">
    <property type="protein sequence ID" value="SNS00707.1"/>
    <property type="molecule type" value="Genomic_DNA"/>
</dbReference>
<evidence type="ECO:0000256" key="5">
    <source>
        <dbReference type="ARBA" id="ARBA00023136"/>
    </source>
</evidence>
<dbReference type="GO" id="GO:0016020">
    <property type="term" value="C:membrane"/>
    <property type="evidence" value="ECO:0007669"/>
    <property type="project" value="UniProtKB-SubCell"/>
</dbReference>
<keyword evidence="3 6" id="KW-0812">Transmembrane</keyword>
<dbReference type="Proteomes" id="UP000198324">
    <property type="component" value="Unassembled WGS sequence"/>
</dbReference>
<evidence type="ECO:0000256" key="2">
    <source>
        <dbReference type="ARBA" id="ARBA00007362"/>
    </source>
</evidence>
<feature type="transmembrane region" description="Helical" evidence="6">
    <location>
        <begin position="71"/>
        <end position="93"/>
    </location>
</feature>
<evidence type="ECO:0000256" key="3">
    <source>
        <dbReference type="ARBA" id="ARBA00022692"/>
    </source>
</evidence>
<proteinExistence type="inferred from homology"/>
<feature type="transmembrane region" description="Helical" evidence="6">
    <location>
        <begin position="186"/>
        <end position="204"/>
    </location>
</feature>
<evidence type="ECO:0000256" key="1">
    <source>
        <dbReference type="ARBA" id="ARBA00004141"/>
    </source>
</evidence>
<comment type="subcellular location">
    <subcellularLocation>
        <location evidence="1">Membrane</location>
        <topology evidence="1">Multi-pass membrane protein</topology>
    </subcellularLocation>
</comment>
<feature type="transmembrane region" description="Helical" evidence="6">
    <location>
        <begin position="279"/>
        <end position="296"/>
    </location>
</feature>
<evidence type="ECO:0000313" key="8">
    <source>
        <dbReference type="EMBL" id="SNS00707.1"/>
    </source>
</evidence>
<evidence type="ECO:0000259" key="7">
    <source>
        <dbReference type="Pfam" id="PF00892"/>
    </source>
</evidence>
<feature type="transmembrane region" description="Helical" evidence="6">
    <location>
        <begin position="125"/>
        <end position="142"/>
    </location>
</feature>
<dbReference type="SUPFAM" id="SSF103481">
    <property type="entry name" value="Multidrug resistance efflux transporter EmrE"/>
    <property type="match status" value="2"/>
</dbReference>
<feature type="domain" description="EamA" evidence="7">
    <location>
        <begin position="155"/>
        <end position="295"/>
    </location>
</feature>
<dbReference type="AlphaFoldDB" id="A0A239AYK1"/>
<keyword evidence="9" id="KW-1185">Reference proteome</keyword>
<feature type="transmembrane region" description="Helical" evidence="6">
    <location>
        <begin position="38"/>
        <end position="59"/>
    </location>
</feature>
<evidence type="ECO:0000256" key="4">
    <source>
        <dbReference type="ARBA" id="ARBA00022989"/>
    </source>
</evidence>
<feature type="transmembrane region" description="Helical" evidence="6">
    <location>
        <begin position="224"/>
        <end position="243"/>
    </location>
</feature>
<dbReference type="PANTHER" id="PTHR32322">
    <property type="entry name" value="INNER MEMBRANE TRANSPORTER"/>
    <property type="match status" value="1"/>
</dbReference>
<organism evidence="8 9">
    <name type="scientific">Humidesulfovibrio mexicanus</name>
    <dbReference type="NCBI Taxonomy" id="147047"/>
    <lineage>
        <taxon>Bacteria</taxon>
        <taxon>Pseudomonadati</taxon>
        <taxon>Thermodesulfobacteriota</taxon>
        <taxon>Desulfovibrionia</taxon>
        <taxon>Desulfovibrionales</taxon>
        <taxon>Desulfovibrionaceae</taxon>
        <taxon>Humidesulfovibrio</taxon>
    </lineage>
</organism>
<dbReference type="PANTHER" id="PTHR32322:SF2">
    <property type="entry name" value="EAMA DOMAIN-CONTAINING PROTEIN"/>
    <property type="match status" value="1"/>
</dbReference>
<feature type="transmembrane region" description="Helical" evidence="6">
    <location>
        <begin position="255"/>
        <end position="273"/>
    </location>
</feature>
<dbReference type="InterPro" id="IPR037185">
    <property type="entry name" value="EmrE-like"/>
</dbReference>
<name>A0A239AYK1_9BACT</name>
<evidence type="ECO:0000313" key="9">
    <source>
        <dbReference type="Proteomes" id="UP000198324"/>
    </source>
</evidence>